<evidence type="ECO:0000313" key="3">
    <source>
        <dbReference type="Proteomes" id="UP001143330"/>
    </source>
</evidence>
<reference evidence="2" key="1">
    <citation type="journal article" date="2014" name="Int. J. Syst. Evol. Microbiol.">
        <title>Complete genome sequence of Corynebacterium casei LMG S-19264T (=DSM 44701T), isolated from a smear-ripened cheese.</title>
        <authorList>
            <consortium name="US DOE Joint Genome Institute (JGI-PGF)"/>
            <person name="Walter F."/>
            <person name="Albersmeier A."/>
            <person name="Kalinowski J."/>
            <person name="Ruckert C."/>
        </authorList>
    </citation>
    <scope>NUCLEOTIDE SEQUENCE</scope>
    <source>
        <strain evidence="2">VKM B-2789</strain>
    </source>
</reference>
<protein>
    <submittedName>
        <fullName evidence="2">Uncharacterized protein</fullName>
    </submittedName>
</protein>
<name>A0A9W6NCL5_9HYPH</name>
<evidence type="ECO:0000256" key="1">
    <source>
        <dbReference type="SAM" id="MobiDB-lite"/>
    </source>
</evidence>
<feature type="region of interest" description="Disordered" evidence="1">
    <location>
        <begin position="32"/>
        <end position="74"/>
    </location>
</feature>
<keyword evidence="3" id="KW-1185">Reference proteome</keyword>
<accession>A0A9W6NCL5</accession>
<comment type="caution">
    <text evidence="2">The sequence shown here is derived from an EMBL/GenBank/DDBJ whole genome shotgun (WGS) entry which is preliminary data.</text>
</comment>
<gene>
    <name evidence="2" type="ORF">GCM10017653_38370</name>
</gene>
<evidence type="ECO:0000313" key="2">
    <source>
        <dbReference type="EMBL" id="GLK85767.1"/>
    </source>
</evidence>
<dbReference type="Proteomes" id="UP001143330">
    <property type="component" value="Unassembled WGS sequence"/>
</dbReference>
<proteinExistence type="predicted"/>
<dbReference type="AlphaFoldDB" id="A0A9W6NCL5"/>
<reference evidence="2" key="2">
    <citation type="submission" date="2023-01" db="EMBL/GenBank/DDBJ databases">
        <authorList>
            <person name="Sun Q."/>
            <person name="Evtushenko L."/>
        </authorList>
    </citation>
    <scope>NUCLEOTIDE SEQUENCE</scope>
    <source>
        <strain evidence="2">VKM B-2789</strain>
    </source>
</reference>
<sequence length="105" mass="10572">MSVGIAATGPAAAQNWEKCVEAIAKTQSELKQVLPKPAQPQTQQQSIAAQDSHDPTPGSLAAAGLEAPVSGPEGALNEAQNLQAAGDEAGCMRAVAKARSLAGLK</sequence>
<organism evidence="2 3">
    <name type="scientific">Ancylobacter defluvii</name>
    <dbReference type="NCBI Taxonomy" id="1282440"/>
    <lineage>
        <taxon>Bacteria</taxon>
        <taxon>Pseudomonadati</taxon>
        <taxon>Pseudomonadota</taxon>
        <taxon>Alphaproteobacteria</taxon>
        <taxon>Hyphomicrobiales</taxon>
        <taxon>Xanthobacteraceae</taxon>
        <taxon>Ancylobacter</taxon>
    </lineage>
</organism>
<dbReference type="EMBL" id="BSFM01000017">
    <property type="protein sequence ID" value="GLK85767.1"/>
    <property type="molecule type" value="Genomic_DNA"/>
</dbReference>
<feature type="compositionally biased region" description="Low complexity" evidence="1">
    <location>
        <begin position="35"/>
        <end position="50"/>
    </location>
</feature>